<dbReference type="GO" id="GO:0000922">
    <property type="term" value="C:spindle pole"/>
    <property type="evidence" value="ECO:0007669"/>
    <property type="project" value="TreeGrafter"/>
</dbReference>
<keyword evidence="5" id="KW-0175">Coiled coil</keyword>
<protein>
    <submittedName>
        <fullName evidence="7">Abnormal spindle-like microcephaly-associated protein-like</fullName>
    </submittedName>
</protein>
<comment type="caution">
    <text evidence="7">The sequence shown here is derived from an EMBL/GenBank/DDBJ whole genome shotgun (WGS) entry which is preliminary data.</text>
</comment>
<dbReference type="InterPro" id="IPR036116">
    <property type="entry name" value="FN3_sf"/>
</dbReference>
<dbReference type="CDD" id="cd00063">
    <property type="entry name" value="FN3"/>
    <property type="match status" value="1"/>
</dbReference>
<dbReference type="PANTHER" id="PTHR22706">
    <property type="entry name" value="ASSEMBLY FACTOR FOR SPINDLE MICROTUBULES"/>
    <property type="match status" value="1"/>
</dbReference>
<keyword evidence="3" id="KW-0677">Repeat</keyword>
<accession>A0A2R5G991</accession>
<feature type="coiled-coil region" evidence="5">
    <location>
        <begin position="198"/>
        <end position="262"/>
    </location>
</feature>
<dbReference type="SUPFAM" id="SSF49265">
    <property type="entry name" value="Fibronectin type III"/>
    <property type="match status" value="1"/>
</dbReference>
<proteinExistence type="predicted"/>
<evidence type="ECO:0000256" key="4">
    <source>
        <dbReference type="ARBA" id="ARBA00022860"/>
    </source>
</evidence>
<dbReference type="InterPro" id="IPR013783">
    <property type="entry name" value="Ig-like_fold"/>
</dbReference>
<dbReference type="InterPro" id="IPR000048">
    <property type="entry name" value="IQ_motif_EF-hand-BS"/>
</dbReference>
<evidence type="ECO:0000256" key="2">
    <source>
        <dbReference type="ARBA" id="ARBA00022490"/>
    </source>
</evidence>
<dbReference type="InterPro" id="IPR051185">
    <property type="entry name" value="ASPM"/>
</dbReference>
<evidence type="ECO:0000256" key="3">
    <source>
        <dbReference type="ARBA" id="ARBA00022737"/>
    </source>
</evidence>
<dbReference type="EMBL" id="BEYU01000033">
    <property type="protein sequence ID" value="GBG27616.1"/>
    <property type="molecule type" value="Genomic_DNA"/>
</dbReference>
<evidence type="ECO:0000313" key="7">
    <source>
        <dbReference type="EMBL" id="GBG27616.1"/>
    </source>
</evidence>
<name>A0A2R5G991_9STRA</name>
<keyword evidence="8" id="KW-1185">Reference proteome</keyword>
<dbReference type="AlphaFoldDB" id="A0A2R5G991"/>
<dbReference type="GO" id="GO:0005737">
    <property type="term" value="C:cytoplasm"/>
    <property type="evidence" value="ECO:0007669"/>
    <property type="project" value="UniProtKB-SubCell"/>
</dbReference>
<dbReference type="Gene3D" id="2.60.40.10">
    <property type="entry name" value="Immunoglobulins"/>
    <property type="match status" value="1"/>
</dbReference>
<dbReference type="PROSITE" id="PS50096">
    <property type="entry name" value="IQ"/>
    <property type="match status" value="5"/>
</dbReference>
<dbReference type="InterPro" id="IPR003961">
    <property type="entry name" value="FN3_dom"/>
</dbReference>
<comment type="subcellular location">
    <subcellularLocation>
        <location evidence="1">Cytoplasm</location>
    </subcellularLocation>
</comment>
<dbReference type="GO" id="GO:0005516">
    <property type="term" value="F:calmodulin binding"/>
    <property type="evidence" value="ECO:0007669"/>
    <property type="project" value="UniProtKB-KW"/>
</dbReference>
<sequence length="715" mass="80304">MSPPPKCPAVVGGRSSALTLRWPGAVPLGAVVEIARDQSGPKAAVPSEPGAFLRARERHVKSDADKELVFNLLDAATWYWIRTRQDAEQNNQYSRMIAVRTPAARPAPVLALDASYTLYDDSHAASARGRHMFVKLKWRASDDRGADIEEYIVQRCSIKEPDWKIVYRTTSCACVLSAMHDPDDYYETIAAQRLSAIARAEEAARAQALAEEAEAKQRAIEEAEAERARLQAEAEAEEARLQAEAEAERQRLLAEQARIEEEARAKAETAAQEKAATLLQSHARASISRQQFQRQMREIVRIQAFLRMLPPRRAALRRQSVRKAAAHFMSCVIVTAQRHCEEENRVMVDVAAIRLQSRFRQFGAKRKMTRMLEQKHAAIMLQKHVRTHMTRKSISKQQTAATVIQARFRSHQEQVRFEARVQQIVVRAAIRLQACYRAHHAQKQLGQRKRHILKSIVRVNVTDAGTRSACGSYEQMEVTDAAKYIMTAPGTDDTYLIERSEVQAGQVPIWTLKLVKGSGETHLLYVNKLEGGSLKPPVRSWEAISGRPPAPSLVCKTSDSYLKDMELMNREAVVVTDSGCAEVHGRYFQSGVADGVPQFVMQKAGATYSLLRSPYADRRIWLLVGSLMFHIDETDEEAAASGGRATSLPPSTPQSRRQSRRASRKDSMTTKRIYFVNMENGSAKKPPLDGWQVAQHGKLPEPLFVRQRKLQAEDE</sequence>
<keyword evidence="4" id="KW-0112">Calmodulin-binding</keyword>
<reference evidence="7 8" key="1">
    <citation type="submission" date="2017-12" db="EMBL/GenBank/DDBJ databases">
        <title>Sequencing, de novo assembly and annotation of complete genome of a new Thraustochytrid species, strain FCC1311.</title>
        <authorList>
            <person name="Sedici K."/>
            <person name="Godart F."/>
            <person name="Aiese Cigliano R."/>
            <person name="Sanseverino W."/>
            <person name="Barakat M."/>
            <person name="Ortet P."/>
            <person name="Marechal E."/>
            <person name="Cagnac O."/>
            <person name="Amato A."/>
        </authorList>
    </citation>
    <scope>NUCLEOTIDE SEQUENCE [LARGE SCALE GENOMIC DNA]</scope>
</reference>
<dbReference type="Pfam" id="PF00612">
    <property type="entry name" value="IQ"/>
    <property type="match status" value="4"/>
</dbReference>
<keyword evidence="2" id="KW-0963">Cytoplasm</keyword>
<evidence type="ECO:0000256" key="1">
    <source>
        <dbReference type="ARBA" id="ARBA00004496"/>
    </source>
</evidence>
<dbReference type="GO" id="GO:0007051">
    <property type="term" value="P:spindle organization"/>
    <property type="evidence" value="ECO:0007669"/>
    <property type="project" value="TreeGrafter"/>
</dbReference>
<dbReference type="PANTHER" id="PTHR22706:SF1">
    <property type="entry name" value="ASSEMBLY FACTOR FOR SPINDLE MICROTUBULES"/>
    <property type="match status" value="1"/>
</dbReference>
<dbReference type="SMART" id="SM00015">
    <property type="entry name" value="IQ"/>
    <property type="match status" value="6"/>
</dbReference>
<evidence type="ECO:0000256" key="5">
    <source>
        <dbReference type="SAM" id="Coils"/>
    </source>
</evidence>
<evidence type="ECO:0000256" key="6">
    <source>
        <dbReference type="SAM" id="MobiDB-lite"/>
    </source>
</evidence>
<dbReference type="Proteomes" id="UP000241890">
    <property type="component" value="Unassembled WGS sequence"/>
</dbReference>
<dbReference type="Gene3D" id="1.20.5.190">
    <property type="match status" value="2"/>
</dbReference>
<gene>
    <name evidence="7" type="ORF">FCC1311_038392</name>
</gene>
<evidence type="ECO:0000313" key="8">
    <source>
        <dbReference type="Proteomes" id="UP000241890"/>
    </source>
</evidence>
<feature type="region of interest" description="Disordered" evidence="6">
    <location>
        <begin position="638"/>
        <end position="670"/>
    </location>
</feature>
<dbReference type="GO" id="GO:0051295">
    <property type="term" value="P:establishment of meiotic spindle localization"/>
    <property type="evidence" value="ECO:0007669"/>
    <property type="project" value="TreeGrafter"/>
</dbReference>
<feature type="compositionally biased region" description="Low complexity" evidence="6">
    <location>
        <begin position="646"/>
        <end position="656"/>
    </location>
</feature>
<organism evidence="7 8">
    <name type="scientific">Hondaea fermentalgiana</name>
    <dbReference type="NCBI Taxonomy" id="2315210"/>
    <lineage>
        <taxon>Eukaryota</taxon>
        <taxon>Sar</taxon>
        <taxon>Stramenopiles</taxon>
        <taxon>Bigyra</taxon>
        <taxon>Labyrinthulomycetes</taxon>
        <taxon>Thraustochytrida</taxon>
        <taxon>Thraustochytriidae</taxon>
        <taxon>Hondaea</taxon>
    </lineage>
</organism>
<dbReference type="InParanoid" id="A0A2R5G991"/>
<dbReference type="GO" id="GO:0000278">
    <property type="term" value="P:mitotic cell cycle"/>
    <property type="evidence" value="ECO:0007669"/>
    <property type="project" value="TreeGrafter"/>
</dbReference>